<dbReference type="Proteomes" id="UP000468591">
    <property type="component" value="Unassembled WGS sequence"/>
</dbReference>
<dbReference type="RefSeq" id="WP_164352961.1">
    <property type="nucleotide sequence ID" value="NZ_JAABNT010000003.1"/>
</dbReference>
<protein>
    <submittedName>
        <fullName evidence="1">Uncharacterized protein</fullName>
    </submittedName>
</protein>
<evidence type="ECO:0000313" key="1">
    <source>
        <dbReference type="EMBL" id="NEK22029.1"/>
    </source>
</evidence>
<organism evidence="1 2">
    <name type="scientific">Sulfitobacter sediminilitoris</name>
    <dbReference type="NCBI Taxonomy" id="2698830"/>
    <lineage>
        <taxon>Bacteria</taxon>
        <taxon>Pseudomonadati</taxon>
        <taxon>Pseudomonadota</taxon>
        <taxon>Alphaproteobacteria</taxon>
        <taxon>Rhodobacterales</taxon>
        <taxon>Roseobacteraceae</taxon>
        <taxon>Sulfitobacter</taxon>
    </lineage>
</organism>
<accession>A0A6P0C783</accession>
<comment type="caution">
    <text evidence="1">The sequence shown here is derived from an EMBL/GenBank/DDBJ whole genome shotgun (WGS) entry which is preliminary data.</text>
</comment>
<gene>
    <name evidence="1" type="ORF">GV827_06400</name>
</gene>
<keyword evidence="2" id="KW-1185">Reference proteome</keyword>
<reference evidence="1 2" key="1">
    <citation type="submission" date="2020-01" db="EMBL/GenBank/DDBJ databases">
        <title>Sulfitobacter sediminilitoris sp. nov., isolated from a tidal flat.</title>
        <authorList>
            <person name="Park S."/>
            <person name="Yoon J.-H."/>
        </authorList>
    </citation>
    <scope>NUCLEOTIDE SEQUENCE [LARGE SCALE GENOMIC DNA]</scope>
    <source>
        <strain evidence="1 2">JBTF-M27</strain>
    </source>
</reference>
<proteinExistence type="predicted"/>
<sequence length="107" mass="11980">MQYFPHAGSNYFHHSGPPKNFLNEQFVSLEDSITVTVEISGQLVTLEGNEANTLMQRLVGEVCQRIWMPAVGLFRSSFGRWEWHLINAGTQSTGLSQRQAAPTCPMP</sequence>
<dbReference type="AlphaFoldDB" id="A0A6P0C783"/>
<dbReference type="EMBL" id="JAABNT010000003">
    <property type="protein sequence ID" value="NEK22029.1"/>
    <property type="molecule type" value="Genomic_DNA"/>
</dbReference>
<name>A0A6P0C783_9RHOB</name>
<evidence type="ECO:0000313" key="2">
    <source>
        <dbReference type="Proteomes" id="UP000468591"/>
    </source>
</evidence>